<dbReference type="RefSeq" id="WP_188450443.1">
    <property type="nucleotide sequence ID" value="NZ_BMEA01000002.1"/>
</dbReference>
<evidence type="ECO:0000313" key="4">
    <source>
        <dbReference type="Proteomes" id="UP000628079"/>
    </source>
</evidence>
<evidence type="ECO:0000256" key="1">
    <source>
        <dbReference type="SAM" id="MobiDB-lite"/>
    </source>
</evidence>
<feature type="transmembrane region" description="Helical" evidence="2">
    <location>
        <begin position="26"/>
        <end position="45"/>
    </location>
</feature>
<reference evidence="3" key="1">
    <citation type="journal article" date="2014" name="Int. J. Syst. Evol. Microbiol.">
        <title>Complete genome sequence of Corynebacterium casei LMG S-19264T (=DSM 44701T), isolated from a smear-ripened cheese.</title>
        <authorList>
            <consortium name="US DOE Joint Genome Institute (JGI-PGF)"/>
            <person name="Walter F."/>
            <person name="Albersmeier A."/>
            <person name="Kalinowski J."/>
            <person name="Ruckert C."/>
        </authorList>
    </citation>
    <scope>NUCLEOTIDE SEQUENCE</scope>
    <source>
        <strain evidence="3">CGMCC 1.10749</strain>
    </source>
</reference>
<comment type="caution">
    <text evidence="3">The sequence shown here is derived from an EMBL/GenBank/DDBJ whole genome shotgun (WGS) entry which is preliminary data.</text>
</comment>
<dbReference type="InterPro" id="IPR036779">
    <property type="entry name" value="LysM_dom_sf"/>
</dbReference>
<reference evidence="3" key="2">
    <citation type="submission" date="2020-09" db="EMBL/GenBank/DDBJ databases">
        <authorList>
            <person name="Sun Q."/>
            <person name="Zhou Y."/>
        </authorList>
    </citation>
    <scope>NUCLEOTIDE SEQUENCE</scope>
    <source>
        <strain evidence="3">CGMCC 1.10749</strain>
    </source>
</reference>
<evidence type="ECO:0000313" key="3">
    <source>
        <dbReference type="EMBL" id="GGB85066.1"/>
    </source>
</evidence>
<evidence type="ECO:0000256" key="2">
    <source>
        <dbReference type="SAM" id="Phobius"/>
    </source>
</evidence>
<dbReference type="Proteomes" id="UP000628079">
    <property type="component" value="Unassembled WGS sequence"/>
</dbReference>
<dbReference type="EMBL" id="BMEA01000002">
    <property type="protein sequence ID" value="GGB85066.1"/>
    <property type="molecule type" value="Genomic_DNA"/>
</dbReference>
<dbReference type="InterPro" id="IPR052196">
    <property type="entry name" value="Bact_Kbp"/>
</dbReference>
<gene>
    <name evidence="3" type="ORF">GCM10011314_25940</name>
</gene>
<dbReference type="CDD" id="cd00118">
    <property type="entry name" value="LysM"/>
    <property type="match status" value="1"/>
</dbReference>
<dbReference type="PANTHER" id="PTHR34700">
    <property type="entry name" value="POTASSIUM BINDING PROTEIN KBP"/>
    <property type="match status" value="1"/>
</dbReference>
<evidence type="ECO:0008006" key="5">
    <source>
        <dbReference type="Google" id="ProtNLM"/>
    </source>
</evidence>
<dbReference type="Gene3D" id="3.10.350.10">
    <property type="entry name" value="LysM domain"/>
    <property type="match status" value="1"/>
</dbReference>
<dbReference type="InterPro" id="IPR018392">
    <property type="entry name" value="LysM"/>
</dbReference>
<dbReference type="PANTHER" id="PTHR34700:SF4">
    <property type="entry name" value="PHAGE-LIKE ELEMENT PBSX PROTEIN XKDP"/>
    <property type="match status" value="1"/>
</dbReference>
<keyword evidence="2" id="KW-0472">Membrane</keyword>
<organism evidence="3 4">
    <name type="scientific">Knoellia flava</name>
    <dbReference type="NCBI Taxonomy" id="913969"/>
    <lineage>
        <taxon>Bacteria</taxon>
        <taxon>Bacillati</taxon>
        <taxon>Actinomycetota</taxon>
        <taxon>Actinomycetes</taxon>
        <taxon>Micrococcales</taxon>
        <taxon>Intrasporangiaceae</taxon>
        <taxon>Knoellia</taxon>
    </lineage>
</organism>
<protein>
    <recommendedName>
        <fullName evidence="5">LysM domain-containing protein</fullName>
    </recommendedName>
</protein>
<accession>A0A8H9FV73</accession>
<keyword evidence="2" id="KW-0812">Transmembrane</keyword>
<feature type="compositionally biased region" description="Low complexity" evidence="1">
    <location>
        <begin position="189"/>
        <end position="198"/>
    </location>
</feature>
<sequence length="315" mass="31815">MQTASNNTKDALPTVTARVGRSARPVLVGFLAVAVATAAAWMLWLAWLSAWTRVDATGPASTAELLTLVAASAAIALAAWLCLGVVLEVCSHLPGRTGAAAGRWADRLTPALARRVAAFVLGVGVGVAGGPSQAVGASRDLGASVSASTAPSPGFVPTHEVAAAPGFAPTHVDRTTPAPGFAPAPVRGPHPAAATEATPAPPAAPAPGFTPSAPRVRKQADPTLLGARPARPARPAGADRTAAGRSDTDEVVVHRGDTLWSIAAAHLGPGAADAEVARTWPSWFEANREVIGDDPDLLLPGQLLRVPDPSASAVR</sequence>
<keyword evidence="2" id="KW-1133">Transmembrane helix</keyword>
<feature type="region of interest" description="Disordered" evidence="1">
    <location>
        <begin position="168"/>
        <end position="249"/>
    </location>
</feature>
<proteinExistence type="predicted"/>
<feature type="compositionally biased region" description="Low complexity" evidence="1">
    <location>
        <begin position="226"/>
        <end position="245"/>
    </location>
</feature>
<feature type="transmembrane region" description="Helical" evidence="2">
    <location>
        <begin position="65"/>
        <end position="87"/>
    </location>
</feature>
<name>A0A8H9FV73_9MICO</name>
<dbReference type="AlphaFoldDB" id="A0A8H9FV73"/>